<evidence type="ECO:0000256" key="14">
    <source>
        <dbReference type="RuleBase" id="RU004262"/>
    </source>
</evidence>
<dbReference type="GO" id="GO:0005615">
    <property type="term" value="C:extracellular space"/>
    <property type="evidence" value="ECO:0007669"/>
    <property type="project" value="TreeGrafter"/>
</dbReference>
<keyword evidence="8" id="KW-1015">Disulfide bond</keyword>
<keyword evidence="3" id="KW-0964">Secreted</keyword>
<dbReference type="InterPro" id="IPR033906">
    <property type="entry name" value="Lipase_N"/>
</dbReference>
<dbReference type="PRINTS" id="PR00821">
    <property type="entry name" value="TAGLIPASE"/>
</dbReference>
<comment type="subcellular location">
    <subcellularLocation>
        <location evidence="1">Secreted</location>
    </subcellularLocation>
</comment>
<dbReference type="InParanoid" id="A0A1U8DMY2"/>
<evidence type="ECO:0000313" key="16">
    <source>
        <dbReference type="Proteomes" id="UP000189705"/>
    </source>
</evidence>
<dbReference type="ESTHER" id="allsi-a0a1u8dkd7">
    <property type="family name" value="Phospholipase"/>
</dbReference>
<feature type="domain" description="Lipase" evidence="15">
    <location>
        <begin position="105"/>
        <end position="413"/>
    </location>
</feature>
<keyword evidence="16" id="KW-1185">Reference proteome</keyword>
<comment type="catalytic activity">
    <reaction evidence="11">
        <text>1-(9Z-octadecenoyl)-sn-glycero-3-phospho-L-serine + H2O = sn-glycero-3-phospho-L-serine + (9Z)-octadecenoate + H(+)</text>
        <dbReference type="Rhea" id="RHEA:40499"/>
        <dbReference type="ChEBI" id="CHEBI:15377"/>
        <dbReference type="ChEBI" id="CHEBI:15378"/>
        <dbReference type="ChEBI" id="CHEBI:30823"/>
        <dbReference type="ChEBI" id="CHEBI:64765"/>
        <dbReference type="ChEBI" id="CHEBI:74617"/>
    </reaction>
    <physiologicalReaction direction="left-to-right" evidence="11">
        <dbReference type="Rhea" id="RHEA:40500"/>
    </physiologicalReaction>
</comment>
<comment type="similarity">
    <text evidence="2 14">Belongs to the AB hydrolase superfamily. Lipase family.</text>
</comment>
<evidence type="ECO:0000256" key="11">
    <source>
        <dbReference type="ARBA" id="ARBA00048284"/>
    </source>
</evidence>
<evidence type="ECO:0000256" key="10">
    <source>
        <dbReference type="ARBA" id="ARBA00040696"/>
    </source>
</evidence>
<organism evidence="16 17">
    <name type="scientific">Alligator sinensis</name>
    <name type="common">Chinese alligator</name>
    <dbReference type="NCBI Taxonomy" id="38654"/>
    <lineage>
        <taxon>Eukaryota</taxon>
        <taxon>Metazoa</taxon>
        <taxon>Chordata</taxon>
        <taxon>Craniata</taxon>
        <taxon>Vertebrata</taxon>
        <taxon>Euteleostomi</taxon>
        <taxon>Archelosauria</taxon>
        <taxon>Archosauria</taxon>
        <taxon>Crocodylia</taxon>
        <taxon>Alligatoridae</taxon>
        <taxon>Alligatorinae</taxon>
        <taxon>Alligator</taxon>
    </lineage>
</organism>
<gene>
    <name evidence="17" type="primary">PLA1A</name>
</gene>
<name>A0A1U8DMY2_ALLSI</name>
<dbReference type="STRING" id="38654.A0A1U8DMY2"/>
<evidence type="ECO:0000256" key="12">
    <source>
        <dbReference type="ARBA" id="ARBA00048646"/>
    </source>
</evidence>
<dbReference type="Gene3D" id="3.40.50.1820">
    <property type="entry name" value="alpha/beta hydrolase"/>
    <property type="match status" value="1"/>
</dbReference>
<dbReference type="KEGG" id="asn:102368651"/>
<evidence type="ECO:0000313" key="17">
    <source>
        <dbReference type="RefSeq" id="XP_014381681.2"/>
    </source>
</evidence>
<keyword evidence="5" id="KW-0378">Hydrolase</keyword>
<dbReference type="FunFam" id="3.40.50.1820:FF:000081">
    <property type="entry name" value="phospholipase A1 member A isoform X1"/>
    <property type="match status" value="1"/>
</dbReference>
<protein>
    <recommendedName>
        <fullName evidence="10">Phospholipase A1 member A</fullName>
    </recommendedName>
</protein>
<dbReference type="AlphaFoldDB" id="A0A1U8DMY2"/>
<evidence type="ECO:0000256" key="2">
    <source>
        <dbReference type="ARBA" id="ARBA00010701"/>
    </source>
</evidence>
<evidence type="ECO:0000256" key="1">
    <source>
        <dbReference type="ARBA" id="ARBA00004613"/>
    </source>
</evidence>
<dbReference type="GO" id="GO:0016042">
    <property type="term" value="P:lipid catabolic process"/>
    <property type="evidence" value="ECO:0007669"/>
    <property type="project" value="UniProtKB-KW"/>
</dbReference>
<accession>A0A1U8DMY2</accession>
<dbReference type="InterPro" id="IPR013818">
    <property type="entry name" value="Lipase"/>
</dbReference>
<dbReference type="CTD" id="51365"/>
<dbReference type="GO" id="GO:0008970">
    <property type="term" value="F:phospholipase A1 activity"/>
    <property type="evidence" value="ECO:0007669"/>
    <property type="project" value="TreeGrafter"/>
</dbReference>
<comment type="catalytic activity">
    <reaction evidence="13">
        <text>1-hexadecanoyl-2-(5Z,8Z,11Z,14Z-eicosatetraenoyl)-sn-glycero-3-phospho-L-serine + H2O = 2-(5Z,8Z,11Z,14Z)-eicosatetraenoyl-sn-glycero-3-phospho-L-serine + hexadecanoate + H(+)</text>
        <dbReference type="Rhea" id="RHEA:41187"/>
        <dbReference type="ChEBI" id="CHEBI:7896"/>
        <dbReference type="ChEBI" id="CHEBI:15377"/>
        <dbReference type="ChEBI" id="CHEBI:15378"/>
        <dbReference type="ChEBI" id="CHEBI:75032"/>
        <dbReference type="ChEBI" id="CHEBI:77830"/>
    </reaction>
    <physiologicalReaction direction="left-to-right" evidence="13">
        <dbReference type="Rhea" id="RHEA:41188"/>
    </physiologicalReaction>
</comment>
<dbReference type="GeneID" id="102368651"/>
<evidence type="ECO:0000256" key="7">
    <source>
        <dbReference type="ARBA" id="ARBA00023098"/>
    </source>
</evidence>
<proteinExistence type="inferred from homology"/>
<dbReference type="RefSeq" id="XP_014381681.2">
    <property type="nucleotide sequence ID" value="XM_014526195.2"/>
</dbReference>
<evidence type="ECO:0000256" key="13">
    <source>
        <dbReference type="ARBA" id="ARBA00048700"/>
    </source>
</evidence>
<keyword evidence="4" id="KW-0732">Signal</keyword>
<dbReference type="Pfam" id="PF00151">
    <property type="entry name" value="Lipase"/>
    <property type="match status" value="1"/>
</dbReference>
<evidence type="ECO:0000256" key="5">
    <source>
        <dbReference type="ARBA" id="ARBA00022801"/>
    </source>
</evidence>
<comment type="catalytic activity">
    <reaction evidence="12">
        <text>1,2-di-(9Z)-octadecenoyl-sn-glycero-3-phospho-L-serine + H2O = 2-(9Z-octadecenoyl)-sn-glycero-3-phospho-L-serine + (9Z)-octadecenoate + H(+)</text>
        <dbReference type="Rhea" id="RHEA:40491"/>
        <dbReference type="ChEBI" id="CHEBI:15377"/>
        <dbReference type="ChEBI" id="CHEBI:15378"/>
        <dbReference type="ChEBI" id="CHEBI:30823"/>
        <dbReference type="ChEBI" id="CHEBI:74905"/>
        <dbReference type="ChEBI" id="CHEBI:77342"/>
    </reaction>
    <physiologicalReaction direction="left-to-right" evidence="12">
        <dbReference type="Rhea" id="RHEA:40492"/>
    </physiologicalReaction>
</comment>
<reference evidence="17" key="1">
    <citation type="submission" date="2025-08" db="UniProtKB">
        <authorList>
            <consortium name="RefSeq"/>
        </authorList>
    </citation>
    <scope>IDENTIFICATION</scope>
</reference>
<dbReference type="PANTHER" id="PTHR11610:SF111">
    <property type="entry name" value="PHOSPHOLIPASE A1 MEMBER A"/>
    <property type="match status" value="1"/>
</dbReference>
<dbReference type="SUPFAM" id="SSF53474">
    <property type="entry name" value="alpha/beta-Hydrolases"/>
    <property type="match status" value="1"/>
</dbReference>
<evidence type="ECO:0000256" key="8">
    <source>
        <dbReference type="ARBA" id="ARBA00023157"/>
    </source>
</evidence>
<evidence type="ECO:0000256" key="9">
    <source>
        <dbReference type="ARBA" id="ARBA00023180"/>
    </source>
</evidence>
<keyword evidence="7" id="KW-0443">Lipid metabolism</keyword>
<keyword evidence="6" id="KW-0442">Lipid degradation</keyword>
<dbReference type="InterPro" id="IPR029058">
    <property type="entry name" value="AB_hydrolase_fold"/>
</dbReference>
<dbReference type="PANTHER" id="PTHR11610">
    <property type="entry name" value="LIPASE"/>
    <property type="match status" value="1"/>
</dbReference>
<dbReference type="InterPro" id="IPR000734">
    <property type="entry name" value="TAG_lipase"/>
</dbReference>
<evidence type="ECO:0000259" key="15">
    <source>
        <dbReference type="Pfam" id="PF00151"/>
    </source>
</evidence>
<sequence>MLEHTLFSNLLSVNHRTTLPENTLQLGISGSRLGSFLGTVAQSEITSTSPIRRSQWCTGAAFPCSPLLISTHYNPKRAWREMAFPRKKSLLVLAGVLLLSSAYTGNETNISRLPCSDFQTASFLRGMNLKIRFLLFPSSNPSCGQLISISDDRNSSFNTSLDTKILIHGFRALGTKPSWINGFISTLHRAARVNVIAVDWVYGATAAYPTAVENVTKLALEIFHLIKKLLELGASETSIHLIGVSLGAHVGGLVGQFYEGRLGRITGLDPAGPKYTKASPEERLDPGDALFVEAIHTDSDNFGIRIAVGHIDYFINGGKDQPGCRQFLGYKYLICDHMRAVQLYISALEDSCPLMAFPCSSHQDFLDAKCLDCSDPFQLSCPRIGLLKQAGVSLSKLPKEVKVYLVTRPSAPFCMYYSLVQFHLSQKRNSVTNIEITFRSADSTDSTKISIPKQKQMGQGLLAHTVPACQMESVVLTYLPRNRFWRKDATSITGKFCTAPLPVENSISSKKDRTGCSLHLLPWGRRTDRAKTESCAYKEKQNFKRLQK</sequence>
<evidence type="ECO:0000256" key="6">
    <source>
        <dbReference type="ARBA" id="ARBA00022963"/>
    </source>
</evidence>
<evidence type="ECO:0000256" key="3">
    <source>
        <dbReference type="ARBA" id="ARBA00022525"/>
    </source>
</evidence>
<keyword evidence="9" id="KW-0325">Glycoprotein</keyword>
<dbReference type="CDD" id="cd00707">
    <property type="entry name" value="Pancreat_lipase_like"/>
    <property type="match status" value="1"/>
</dbReference>
<evidence type="ECO:0000256" key="4">
    <source>
        <dbReference type="ARBA" id="ARBA00022729"/>
    </source>
</evidence>
<dbReference type="Proteomes" id="UP000189705">
    <property type="component" value="Unplaced"/>
</dbReference>